<reference evidence="2" key="1">
    <citation type="submission" date="2016-06" db="EMBL/GenBank/DDBJ databases">
        <authorList>
            <person name="Rodrigo-Torres L."/>
            <person name="Arahal R.D."/>
            <person name="Lucena T."/>
        </authorList>
    </citation>
    <scope>NUCLEOTIDE SEQUENCE [LARGE SCALE GENOMIC DNA]</scope>
    <source>
        <strain evidence="2">CECT8203</strain>
    </source>
</reference>
<dbReference type="EMBL" id="OANU01000030">
    <property type="protein sequence ID" value="SNX48614.1"/>
    <property type="molecule type" value="Genomic_DNA"/>
</dbReference>
<evidence type="ECO:0000313" key="2">
    <source>
        <dbReference type="Proteomes" id="UP000219336"/>
    </source>
</evidence>
<sequence>MFTFIVVELSNNVYRKLRNGIQKTIRRMSTIVIASLSAVATFQVHADYKVYRLKLAETWGQTRRF</sequence>
<protein>
    <submittedName>
        <fullName evidence="1">Uncharacterized protein</fullName>
    </submittedName>
</protein>
<gene>
    <name evidence="1" type="ORF">VTH8203_02235</name>
</gene>
<accession>A0A240EIX1</accession>
<name>A0A240EIX1_9VIBR</name>
<dbReference type="AlphaFoldDB" id="A0A240EIX1"/>
<keyword evidence="2" id="KW-1185">Reference proteome</keyword>
<evidence type="ECO:0000313" key="1">
    <source>
        <dbReference type="EMBL" id="SNX48614.1"/>
    </source>
</evidence>
<organism evidence="1 2">
    <name type="scientific">Vibrio thalassae</name>
    <dbReference type="NCBI Taxonomy" id="1243014"/>
    <lineage>
        <taxon>Bacteria</taxon>
        <taxon>Pseudomonadati</taxon>
        <taxon>Pseudomonadota</taxon>
        <taxon>Gammaproteobacteria</taxon>
        <taxon>Vibrionales</taxon>
        <taxon>Vibrionaceae</taxon>
        <taxon>Vibrio</taxon>
    </lineage>
</organism>
<proteinExistence type="predicted"/>
<dbReference type="Proteomes" id="UP000219336">
    <property type="component" value="Unassembled WGS sequence"/>
</dbReference>